<evidence type="ECO:0000313" key="6">
    <source>
        <dbReference type="Proteomes" id="UP000612055"/>
    </source>
</evidence>
<proteinExistence type="predicted"/>
<dbReference type="SUPFAM" id="SSF55729">
    <property type="entry name" value="Acyl-CoA N-acyltransferases (Nat)"/>
    <property type="match status" value="1"/>
</dbReference>
<accession>A0A836BXY1</accession>
<feature type="region of interest" description="Disordered" evidence="3">
    <location>
        <begin position="115"/>
        <end position="138"/>
    </location>
</feature>
<dbReference type="CDD" id="cd04301">
    <property type="entry name" value="NAT_SF"/>
    <property type="match status" value="1"/>
</dbReference>
<gene>
    <name evidence="5" type="ORF">HYH03_009360</name>
</gene>
<protein>
    <recommendedName>
        <fullName evidence="4">N-acetyltransferase domain-containing protein</fullName>
    </recommendedName>
</protein>
<reference evidence="5" key="1">
    <citation type="journal article" date="2020" name="bioRxiv">
        <title>Comparative genomics of Chlamydomonas.</title>
        <authorList>
            <person name="Craig R.J."/>
            <person name="Hasan A.R."/>
            <person name="Ness R.W."/>
            <person name="Keightley P.D."/>
        </authorList>
    </citation>
    <scope>NUCLEOTIDE SEQUENCE</scope>
    <source>
        <strain evidence="5">CCAP 11/70</strain>
    </source>
</reference>
<name>A0A836BXY1_9CHLO</name>
<dbReference type="Pfam" id="PF00583">
    <property type="entry name" value="Acetyltransf_1"/>
    <property type="match status" value="1"/>
</dbReference>
<evidence type="ECO:0000313" key="5">
    <source>
        <dbReference type="EMBL" id="KAG2492417.1"/>
    </source>
</evidence>
<feature type="domain" description="N-acetyltransferase" evidence="4">
    <location>
        <begin position="79"/>
        <end position="251"/>
    </location>
</feature>
<evidence type="ECO:0000259" key="4">
    <source>
        <dbReference type="PROSITE" id="PS51186"/>
    </source>
</evidence>
<keyword evidence="6" id="KW-1185">Reference proteome</keyword>
<dbReference type="PROSITE" id="PS51186">
    <property type="entry name" value="GNAT"/>
    <property type="match status" value="1"/>
</dbReference>
<dbReference type="Proteomes" id="UP000612055">
    <property type="component" value="Unassembled WGS sequence"/>
</dbReference>
<evidence type="ECO:0000256" key="3">
    <source>
        <dbReference type="SAM" id="MobiDB-lite"/>
    </source>
</evidence>
<dbReference type="PANTHER" id="PTHR43420">
    <property type="entry name" value="ACETYLTRANSFERASE"/>
    <property type="match status" value="1"/>
</dbReference>
<feature type="compositionally biased region" description="Basic residues" evidence="3">
    <location>
        <begin position="283"/>
        <end position="293"/>
    </location>
</feature>
<comment type="caution">
    <text evidence="5">The sequence shown here is derived from an EMBL/GenBank/DDBJ whole genome shotgun (WGS) entry which is preliminary data.</text>
</comment>
<feature type="region of interest" description="Disordered" evidence="3">
    <location>
        <begin position="254"/>
        <end position="312"/>
    </location>
</feature>
<sequence>MASGEMPLDEALALLPDDIRQLVAQLPAEEARQVIRKLLVQSEIEFRGLQEDDLRVIKERTTGSFEYGFKSVDVDLTWEEISRPNYVALGAFAEQEGKQVPVAFMVAEFCLPPPGTSGRGESDSRGGEASGSDSSARGAVAASVSSPLRVGVDELRAAMAAAGCRRPSDLALAVWYIGVSYEYRRQGLGSRLLDLAREVAEEAGARAVWLHVAEYNPNAIAFYEGYGFGPAQGVFKQGKRGRHQLMLLPLAPQPQSGAALQPAPQTQGAGSRGFAGGAGGGGSKKKSKGGKRRALPEAPTHRAERGASGSKGLATWSFGGRAALPVRALATVRAPLQTQACPRQAAPRVCM</sequence>
<dbReference type="PANTHER" id="PTHR43420:SF12">
    <property type="entry name" value="N-ACETYLTRANSFERASE DOMAIN-CONTAINING PROTEIN"/>
    <property type="match status" value="1"/>
</dbReference>
<evidence type="ECO:0000256" key="2">
    <source>
        <dbReference type="ARBA" id="ARBA00023315"/>
    </source>
</evidence>
<dbReference type="AlphaFoldDB" id="A0A836BXY1"/>
<keyword evidence="1" id="KW-0808">Transferase</keyword>
<evidence type="ECO:0000256" key="1">
    <source>
        <dbReference type="ARBA" id="ARBA00022679"/>
    </source>
</evidence>
<dbReference type="InterPro" id="IPR000182">
    <property type="entry name" value="GNAT_dom"/>
</dbReference>
<dbReference type="EMBL" id="JAEHOE010000045">
    <property type="protein sequence ID" value="KAG2492417.1"/>
    <property type="molecule type" value="Genomic_DNA"/>
</dbReference>
<keyword evidence="2" id="KW-0012">Acyltransferase</keyword>
<dbReference type="GO" id="GO:0016747">
    <property type="term" value="F:acyltransferase activity, transferring groups other than amino-acyl groups"/>
    <property type="evidence" value="ECO:0007669"/>
    <property type="project" value="InterPro"/>
</dbReference>
<feature type="compositionally biased region" description="Gly residues" evidence="3">
    <location>
        <begin position="270"/>
        <end position="282"/>
    </location>
</feature>
<dbReference type="InterPro" id="IPR016181">
    <property type="entry name" value="Acyl_CoA_acyltransferase"/>
</dbReference>
<dbReference type="OrthoDB" id="41532at2759"/>
<dbReference type="InterPro" id="IPR050680">
    <property type="entry name" value="YpeA/RimI_acetyltransf"/>
</dbReference>
<dbReference type="Gene3D" id="3.40.630.30">
    <property type="match status" value="1"/>
</dbReference>
<organism evidence="5 6">
    <name type="scientific">Edaphochlamys debaryana</name>
    <dbReference type="NCBI Taxonomy" id="47281"/>
    <lineage>
        <taxon>Eukaryota</taxon>
        <taxon>Viridiplantae</taxon>
        <taxon>Chlorophyta</taxon>
        <taxon>core chlorophytes</taxon>
        <taxon>Chlorophyceae</taxon>
        <taxon>CS clade</taxon>
        <taxon>Chlamydomonadales</taxon>
        <taxon>Chlamydomonadales incertae sedis</taxon>
        <taxon>Edaphochlamys</taxon>
    </lineage>
</organism>